<gene>
    <name evidence="1" type="ORF">HNQ80_000701</name>
</gene>
<dbReference type="AlphaFoldDB" id="A0A841KR58"/>
<dbReference type="Proteomes" id="UP000579281">
    <property type="component" value="Unassembled WGS sequence"/>
</dbReference>
<dbReference type="Gene3D" id="3.30.70.1120">
    <property type="entry name" value="TT1725-like"/>
    <property type="match status" value="1"/>
</dbReference>
<name>A0A841KR58_9FIRM</name>
<dbReference type="PANTHER" id="PTHR36441">
    <property type="entry name" value="HYPOTHETICAL CYTOSOLIC PROTEIN"/>
    <property type="match status" value="1"/>
</dbReference>
<dbReference type="SUPFAM" id="SSF103007">
    <property type="entry name" value="Hypothetical protein TT1725"/>
    <property type="match status" value="1"/>
</dbReference>
<keyword evidence="2" id="KW-1185">Reference proteome</keyword>
<reference evidence="1 2" key="1">
    <citation type="submission" date="2020-08" db="EMBL/GenBank/DDBJ databases">
        <title>Genomic Encyclopedia of Type Strains, Phase IV (KMG-IV): sequencing the most valuable type-strain genomes for metagenomic binning, comparative biology and taxonomic classification.</title>
        <authorList>
            <person name="Goeker M."/>
        </authorList>
    </citation>
    <scope>NUCLEOTIDE SEQUENCE [LARGE SCALE GENOMIC DNA]</scope>
    <source>
        <strain evidence="1 2">DSM 103526</strain>
    </source>
</reference>
<dbReference type="PANTHER" id="PTHR36441:SF1">
    <property type="entry name" value="DUF503 DOMAIN-CONTAINING PROTEIN"/>
    <property type="match status" value="1"/>
</dbReference>
<protein>
    <recommendedName>
        <fullName evidence="3">DUF503 domain-containing protein</fullName>
    </recommendedName>
</protein>
<dbReference type="InterPro" id="IPR036746">
    <property type="entry name" value="TT1725-like_sf"/>
</dbReference>
<comment type="caution">
    <text evidence="1">The sequence shown here is derived from an EMBL/GenBank/DDBJ whole genome shotgun (WGS) entry which is preliminary data.</text>
</comment>
<evidence type="ECO:0000313" key="1">
    <source>
        <dbReference type="EMBL" id="MBB6214618.1"/>
    </source>
</evidence>
<dbReference type="EMBL" id="JACHEN010000003">
    <property type="protein sequence ID" value="MBB6214618.1"/>
    <property type="molecule type" value="Genomic_DNA"/>
</dbReference>
<evidence type="ECO:0000313" key="2">
    <source>
        <dbReference type="Proteomes" id="UP000579281"/>
    </source>
</evidence>
<proteinExistence type="predicted"/>
<accession>A0A841KR58</accession>
<dbReference type="Pfam" id="PF04456">
    <property type="entry name" value="DUF503"/>
    <property type="match status" value="1"/>
</dbReference>
<organism evidence="1 2">
    <name type="scientific">Anaerosolibacter carboniphilus</name>
    <dbReference type="NCBI Taxonomy" id="1417629"/>
    <lineage>
        <taxon>Bacteria</taxon>
        <taxon>Bacillati</taxon>
        <taxon>Bacillota</taxon>
        <taxon>Clostridia</taxon>
        <taxon>Peptostreptococcales</taxon>
        <taxon>Thermotaleaceae</taxon>
        <taxon>Anaerosolibacter</taxon>
    </lineage>
</organism>
<evidence type="ECO:0008006" key="3">
    <source>
        <dbReference type="Google" id="ProtNLM"/>
    </source>
</evidence>
<dbReference type="RefSeq" id="WP_279288951.1">
    <property type="nucleotide sequence ID" value="NZ_JACHEN010000003.1"/>
</dbReference>
<sequence length="107" mass="12222">MYNIDKQTDKEVMTMMVGTCSVELMMQETNSLKDKRQIIKSLIGRIQSRFNASVAEVDLQDKWRSAVIGIACVSTTTKHANQMIDSIIKFIEGDNRVEIIHFDIEIL</sequence>
<dbReference type="InterPro" id="IPR007546">
    <property type="entry name" value="DUF503"/>
</dbReference>